<name>A0A2K3N9B3_TRIPR</name>
<dbReference type="EMBL" id="ASHM01017980">
    <property type="protein sequence ID" value="PNX99635.1"/>
    <property type="molecule type" value="Genomic_DNA"/>
</dbReference>
<evidence type="ECO:0000256" key="2">
    <source>
        <dbReference type="ARBA" id="ARBA00023015"/>
    </source>
</evidence>
<organism evidence="8 9">
    <name type="scientific">Trifolium pratense</name>
    <name type="common">Red clover</name>
    <dbReference type="NCBI Taxonomy" id="57577"/>
    <lineage>
        <taxon>Eukaryota</taxon>
        <taxon>Viridiplantae</taxon>
        <taxon>Streptophyta</taxon>
        <taxon>Embryophyta</taxon>
        <taxon>Tracheophyta</taxon>
        <taxon>Spermatophyta</taxon>
        <taxon>Magnoliopsida</taxon>
        <taxon>eudicotyledons</taxon>
        <taxon>Gunneridae</taxon>
        <taxon>Pentapetalae</taxon>
        <taxon>rosids</taxon>
        <taxon>fabids</taxon>
        <taxon>Fabales</taxon>
        <taxon>Fabaceae</taxon>
        <taxon>Papilionoideae</taxon>
        <taxon>50 kb inversion clade</taxon>
        <taxon>NPAAA clade</taxon>
        <taxon>Hologalegina</taxon>
        <taxon>IRL clade</taxon>
        <taxon>Trifolieae</taxon>
        <taxon>Trifolium</taxon>
    </lineage>
</organism>
<dbReference type="Pfam" id="PF03634">
    <property type="entry name" value="TCP"/>
    <property type="match status" value="1"/>
</dbReference>
<dbReference type="PANTHER" id="PTHR31072">
    <property type="entry name" value="TRANSCRIPTION FACTOR TCP4-RELATED"/>
    <property type="match status" value="1"/>
</dbReference>
<keyword evidence="2" id="KW-0805">Transcription regulation</keyword>
<evidence type="ECO:0000256" key="3">
    <source>
        <dbReference type="ARBA" id="ARBA00023125"/>
    </source>
</evidence>
<feature type="compositionally biased region" description="Acidic residues" evidence="6">
    <location>
        <begin position="35"/>
        <end position="46"/>
    </location>
</feature>
<evidence type="ECO:0000313" key="8">
    <source>
        <dbReference type="EMBL" id="PNX99635.1"/>
    </source>
</evidence>
<keyword evidence="4" id="KW-0804">Transcription</keyword>
<feature type="compositionally biased region" description="Basic and acidic residues" evidence="6">
    <location>
        <begin position="1"/>
        <end position="10"/>
    </location>
</feature>
<feature type="region of interest" description="Disordered" evidence="6">
    <location>
        <begin position="283"/>
        <end position="317"/>
    </location>
</feature>
<evidence type="ECO:0000256" key="1">
    <source>
        <dbReference type="ARBA" id="ARBA00004123"/>
    </source>
</evidence>
<comment type="subcellular location">
    <subcellularLocation>
        <location evidence="1">Nucleus</location>
    </subcellularLocation>
</comment>
<dbReference type="STRING" id="57577.A0A2K3N9B3"/>
<feature type="domain" description="TCP" evidence="7">
    <location>
        <begin position="173"/>
        <end position="231"/>
    </location>
</feature>
<feature type="region of interest" description="Disordered" evidence="6">
    <location>
        <begin position="128"/>
        <end position="150"/>
    </location>
</feature>
<keyword evidence="5" id="KW-0539">Nucleus</keyword>
<evidence type="ECO:0000256" key="6">
    <source>
        <dbReference type="SAM" id="MobiDB-lite"/>
    </source>
</evidence>
<dbReference type="InterPro" id="IPR005333">
    <property type="entry name" value="Transcription_factor_TCP"/>
</dbReference>
<sequence>MEMLEEDKHNKGLSLDPPRTSHQGPHHHNNNNNNNDDDDEEEEDDEHNSSPSSGNPHPHYHQQNSTFHFHRYPYFQQHLDLEPEQEPLQQPKKWSSFLPPPHPNQPPTTSSSSSSFYSIEYARKMGETTHDHQTGEAETTAATTTKPTATSSKRIAGEIVEVQGGHIVRSTGRKDRHSKVCTAKGPRDRRVRLSAHTAIQFYDVQDRLGYDRPSKAVDWLIKKAKSSIDELAQLPAWNPTATCSTTPQQQQQQQQTNEMFNRQSPVDNHQVTASTIHRSAAALERRMPQQQQEQFPSQQLELDYSNSSSGKHGFLQGSLDTDIADTIKSFFPVETPTTSFHSYPQPPDLLSRTAATAQQQDLRLSLQSFQDPILLQSHHHHNQVLFAGNSSLGGYDVGGSGSTLWSEQQQQEENDNGRFHRMMAWNANNANVNDPDGGNSGHGGGFVFSTPAAPVFGGYGQFFTQRGPLQSSYNPSVRAWIDPSMAATANIADHHHHYLSPMIHQASVSGGGFSGFRIPARIQGEEEHDGLSDKPSSASSDSRH</sequence>
<feature type="region of interest" description="Disordered" evidence="6">
    <location>
        <begin position="86"/>
        <end position="114"/>
    </location>
</feature>
<dbReference type="GO" id="GO:0003700">
    <property type="term" value="F:DNA-binding transcription factor activity"/>
    <property type="evidence" value="ECO:0007669"/>
    <property type="project" value="InterPro"/>
</dbReference>
<gene>
    <name evidence="8" type="ORF">L195_g022904</name>
</gene>
<reference evidence="8 9" key="1">
    <citation type="journal article" date="2014" name="Am. J. Bot.">
        <title>Genome assembly and annotation for red clover (Trifolium pratense; Fabaceae).</title>
        <authorList>
            <person name="Istvanek J."/>
            <person name="Jaros M."/>
            <person name="Krenek A."/>
            <person name="Repkova J."/>
        </authorList>
    </citation>
    <scope>NUCLEOTIDE SEQUENCE [LARGE SCALE GENOMIC DNA]</scope>
    <source>
        <strain evidence="9">cv. Tatra</strain>
        <tissue evidence="8">Young leaves</tissue>
    </source>
</reference>
<feature type="compositionally biased region" description="Low complexity" evidence="6">
    <location>
        <begin position="533"/>
        <end position="544"/>
    </location>
</feature>
<protein>
    <submittedName>
        <fullName evidence="8">Transcription factor TCP4-like protein</fullName>
    </submittedName>
</protein>
<feature type="region of interest" description="Disordered" evidence="6">
    <location>
        <begin position="523"/>
        <end position="544"/>
    </location>
</feature>
<keyword evidence="3" id="KW-0238">DNA-binding</keyword>
<dbReference type="GO" id="GO:0043565">
    <property type="term" value="F:sequence-specific DNA binding"/>
    <property type="evidence" value="ECO:0007669"/>
    <property type="project" value="TreeGrafter"/>
</dbReference>
<accession>A0A2K3N9B3</accession>
<evidence type="ECO:0000256" key="4">
    <source>
        <dbReference type="ARBA" id="ARBA00023163"/>
    </source>
</evidence>
<feature type="region of interest" description="Disordered" evidence="6">
    <location>
        <begin position="1"/>
        <end position="63"/>
    </location>
</feature>
<dbReference type="PROSITE" id="PS51369">
    <property type="entry name" value="TCP"/>
    <property type="match status" value="1"/>
</dbReference>
<evidence type="ECO:0000256" key="5">
    <source>
        <dbReference type="ARBA" id="ARBA00023242"/>
    </source>
</evidence>
<evidence type="ECO:0000313" key="9">
    <source>
        <dbReference type="Proteomes" id="UP000236291"/>
    </source>
</evidence>
<dbReference type="AlphaFoldDB" id="A0A2K3N9B3"/>
<dbReference type="InterPro" id="IPR017887">
    <property type="entry name" value="TF_TCP_subgr"/>
</dbReference>
<proteinExistence type="predicted"/>
<dbReference type="Proteomes" id="UP000236291">
    <property type="component" value="Unassembled WGS sequence"/>
</dbReference>
<reference evidence="8 9" key="2">
    <citation type="journal article" date="2017" name="Front. Plant Sci.">
        <title>Gene Classification and Mining of Molecular Markers Useful in Red Clover (Trifolium pratense) Breeding.</title>
        <authorList>
            <person name="Istvanek J."/>
            <person name="Dluhosova J."/>
            <person name="Dluhos P."/>
            <person name="Patkova L."/>
            <person name="Nedelnik J."/>
            <person name="Repkova J."/>
        </authorList>
    </citation>
    <scope>NUCLEOTIDE SEQUENCE [LARGE SCALE GENOMIC DNA]</scope>
    <source>
        <strain evidence="9">cv. Tatra</strain>
        <tissue evidence="8">Young leaves</tissue>
    </source>
</reference>
<comment type="caution">
    <text evidence="8">The sequence shown here is derived from an EMBL/GenBank/DDBJ whole genome shotgun (WGS) entry which is preliminary data.</text>
</comment>
<dbReference type="PANTHER" id="PTHR31072:SF273">
    <property type="entry name" value="TRANSCRIPTION FACTOR TCP4"/>
    <property type="match status" value="1"/>
</dbReference>
<feature type="compositionally biased region" description="Low complexity" evidence="6">
    <location>
        <begin position="288"/>
        <end position="302"/>
    </location>
</feature>
<evidence type="ECO:0000259" key="7">
    <source>
        <dbReference type="PROSITE" id="PS51369"/>
    </source>
</evidence>
<feature type="compositionally biased region" description="Low complexity" evidence="6">
    <location>
        <begin position="136"/>
        <end position="150"/>
    </location>
</feature>
<feature type="compositionally biased region" description="Basic and acidic residues" evidence="6">
    <location>
        <begin position="523"/>
        <end position="532"/>
    </location>
</feature>
<dbReference type="GO" id="GO:0005634">
    <property type="term" value="C:nucleus"/>
    <property type="evidence" value="ECO:0007669"/>
    <property type="project" value="UniProtKB-SubCell"/>
</dbReference>